<evidence type="ECO:0000313" key="1">
    <source>
        <dbReference type="EMBL" id="KKW32659.1"/>
    </source>
</evidence>
<dbReference type="AlphaFoldDB" id="A0A0G2AJA6"/>
<proteinExistence type="predicted"/>
<dbReference type="EMBL" id="LCRI01000016">
    <property type="protein sequence ID" value="KKW32659.1"/>
    <property type="molecule type" value="Genomic_DNA"/>
</dbReference>
<sequence>RIWAKFGRRSLTSVPLCGEEGVALRQSLVGPVRSVEGFDWTIEPFQATRKGMPECTQPNFGRSVELCYFRLNAAKDHSLTVNTFPSLWLFEIGL</sequence>
<gene>
    <name evidence="1" type="ORF">UY77_C0016G0001</name>
</gene>
<feature type="non-terminal residue" evidence="1">
    <location>
        <position position="1"/>
    </location>
</feature>
<protein>
    <submittedName>
        <fullName evidence="1">Uncharacterized protein</fullName>
    </submittedName>
</protein>
<name>A0A0G2AJA6_9BACT</name>
<evidence type="ECO:0000313" key="2">
    <source>
        <dbReference type="Proteomes" id="UP000034711"/>
    </source>
</evidence>
<organism evidence="1 2">
    <name type="scientific">Candidatus Uhrbacteria bacterium GW2011_GWA2_53_10</name>
    <dbReference type="NCBI Taxonomy" id="1618980"/>
    <lineage>
        <taxon>Bacteria</taxon>
        <taxon>Candidatus Uhriibacteriota</taxon>
    </lineage>
</organism>
<accession>A0A0G2AJA6</accession>
<comment type="caution">
    <text evidence="1">The sequence shown here is derived from an EMBL/GenBank/DDBJ whole genome shotgun (WGS) entry which is preliminary data.</text>
</comment>
<dbReference type="Proteomes" id="UP000034711">
    <property type="component" value="Unassembled WGS sequence"/>
</dbReference>
<reference evidence="1 2" key="1">
    <citation type="journal article" date="2015" name="Nature">
        <title>rRNA introns, odd ribosomes, and small enigmatic genomes across a large radiation of phyla.</title>
        <authorList>
            <person name="Brown C.T."/>
            <person name="Hug L.A."/>
            <person name="Thomas B.C."/>
            <person name="Sharon I."/>
            <person name="Castelle C.J."/>
            <person name="Singh A."/>
            <person name="Wilkins M.J."/>
            <person name="Williams K.H."/>
            <person name="Banfield J.F."/>
        </authorList>
    </citation>
    <scope>NUCLEOTIDE SEQUENCE [LARGE SCALE GENOMIC DNA]</scope>
</reference>